<comment type="caution">
    <text evidence="2">The sequence shown here is derived from an EMBL/GenBank/DDBJ whole genome shotgun (WGS) entry which is preliminary data.</text>
</comment>
<protein>
    <submittedName>
        <fullName evidence="2">Uncharacterized protein</fullName>
    </submittedName>
</protein>
<evidence type="ECO:0000256" key="1">
    <source>
        <dbReference type="SAM" id="MobiDB-lite"/>
    </source>
</evidence>
<gene>
    <name evidence="2" type="ORF">E5082_24955</name>
</gene>
<accession>A0A4Z1DAE1</accession>
<evidence type="ECO:0000313" key="2">
    <source>
        <dbReference type="EMBL" id="TGN78796.1"/>
    </source>
</evidence>
<reference evidence="2 3" key="1">
    <citation type="submission" date="2019-04" db="EMBL/GenBank/DDBJ databases">
        <title>Streptomyces sp. nov. Bv016 isolated from bark of Buahinia variegata.</title>
        <authorList>
            <person name="Kanchanasin P."/>
            <person name="Tanasupawat S."/>
            <person name="Yuki M."/>
            <person name="Kudo T."/>
        </authorList>
    </citation>
    <scope>NUCLEOTIDE SEQUENCE [LARGE SCALE GENOMIC DNA]</scope>
    <source>
        <strain evidence="2 3">JCM 4765</strain>
    </source>
</reference>
<dbReference type="Proteomes" id="UP000298513">
    <property type="component" value="Unassembled WGS sequence"/>
</dbReference>
<proteinExistence type="predicted"/>
<sequence length="87" mass="10097">MGIFNSIARGLGSLRPLSDAELADEREALRERYVSAGDLNEADKLYDELHRYDAEMIRRANEAYARENPNPPEPRHREHGWYLPNDD</sequence>
<evidence type="ECO:0000313" key="3">
    <source>
        <dbReference type="Proteomes" id="UP000298513"/>
    </source>
</evidence>
<dbReference type="GeneID" id="91529961"/>
<feature type="region of interest" description="Disordered" evidence="1">
    <location>
        <begin position="63"/>
        <end position="87"/>
    </location>
</feature>
<keyword evidence="3" id="KW-1185">Reference proteome</keyword>
<organism evidence="2 3">
    <name type="scientific">Streptomyces griseoluteus</name>
    <dbReference type="NCBI Taxonomy" id="29306"/>
    <lineage>
        <taxon>Bacteria</taxon>
        <taxon>Bacillati</taxon>
        <taxon>Actinomycetota</taxon>
        <taxon>Actinomycetes</taxon>
        <taxon>Kitasatosporales</taxon>
        <taxon>Streptomycetaceae</taxon>
        <taxon>Streptomyces</taxon>
    </lineage>
</organism>
<name>A0A4Z1DAE1_STRGP</name>
<dbReference type="EMBL" id="SRRU01000009">
    <property type="protein sequence ID" value="TGN78796.1"/>
    <property type="molecule type" value="Genomic_DNA"/>
</dbReference>
<dbReference type="RefSeq" id="WP_135793486.1">
    <property type="nucleotide sequence ID" value="NZ_BNBQ01000002.1"/>
</dbReference>
<dbReference type="AlphaFoldDB" id="A0A4Z1DAE1"/>